<protein>
    <submittedName>
        <fullName evidence="2">Uncharacterized protein</fullName>
    </submittedName>
</protein>
<dbReference type="PANTHER" id="PTHR33244:SF3">
    <property type="entry name" value="PEPTIDASE A2 DOMAIN-CONTAINING PROTEIN"/>
    <property type="match status" value="1"/>
</dbReference>
<dbReference type="AlphaFoldDB" id="A0AAD9PQ74"/>
<evidence type="ECO:0000256" key="1">
    <source>
        <dbReference type="SAM" id="MobiDB-lite"/>
    </source>
</evidence>
<gene>
    <name evidence="2" type="ORF">P5673_033211</name>
</gene>
<feature type="compositionally biased region" description="Polar residues" evidence="1">
    <location>
        <begin position="180"/>
        <end position="200"/>
    </location>
</feature>
<proteinExistence type="predicted"/>
<feature type="region of interest" description="Disordered" evidence="1">
    <location>
        <begin position="143"/>
        <end position="200"/>
    </location>
</feature>
<reference evidence="2" key="2">
    <citation type="journal article" date="2023" name="Science">
        <title>Genomic signatures of disease resistance in endangered staghorn corals.</title>
        <authorList>
            <person name="Vollmer S.V."/>
            <person name="Selwyn J.D."/>
            <person name="Despard B.A."/>
            <person name="Roesel C.L."/>
        </authorList>
    </citation>
    <scope>NUCLEOTIDE SEQUENCE</scope>
    <source>
        <strain evidence="2">K2</strain>
    </source>
</reference>
<name>A0AAD9PQ74_ACRCE</name>
<comment type="caution">
    <text evidence="2">The sequence shown here is derived from an EMBL/GenBank/DDBJ whole genome shotgun (WGS) entry which is preliminary data.</text>
</comment>
<accession>A0AAD9PQ74</accession>
<dbReference type="EMBL" id="JARQWQ010000225">
    <property type="protein sequence ID" value="KAK2547031.1"/>
    <property type="molecule type" value="Genomic_DNA"/>
</dbReference>
<evidence type="ECO:0000313" key="3">
    <source>
        <dbReference type="Proteomes" id="UP001249851"/>
    </source>
</evidence>
<sequence>MLPNGILATTAVSEKAVLRLADDEKVVAMQLQDNLFSGTQVSAFLKCFSCGHGLTTTALTCSSLRYDKGGEARALLGAKQRQKFHDNQHTKPLEEISPGETVRVKLPGKERWTKETCAEALDHRSYFVKVGDTQYRRNRRHLLKTGEPSTPEQGEDINPTPPASEENNPESCVPGEHQCGTRTTTSGPIQQSRTLSTEHT</sequence>
<dbReference type="PANTHER" id="PTHR33244">
    <property type="entry name" value="INTEGRASE CATALYTIC DOMAIN-CONTAINING PROTEIN-RELATED"/>
    <property type="match status" value="1"/>
</dbReference>
<evidence type="ECO:0000313" key="2">
    <source>
        <dbReference type="EMBL" id="KAK2547031.1"/>
    </source>
</evidence>
<organism evidence="2 3">
    <name type="scientific">Acropora cervicornis</name>
    <name type="common">Staghorn coral</name>
    <dbReference type="NCBI Taxonomy" id="6130"/>
    <lineage>
        <taxon>Eukaryota</taxon>
        <taxon>Metazoa</taxon>
        <taxon>Cnidaria</taxon>
        <taxon>Anthozoa</taxon>
        <taxon>Hexacorallia</taxon>
        <taxon>Scleractinia</taxon>
        <taxon>Astrocoeniina</taxon>
        <taxon>Acroporidae</taxon>
        <taxon>Acropora</taxon>
    </lineage>
</organism>
<keyword evidence="3" id="KW-1185">Reference proteome</keyword>
<dbReference type="Proteomes" id="UP001249851">
    <property type="component" value="Unassembled WGS sequence"/>
</dbReference>
<reference evidence="2" key="1">
    <citation type="journal article" date="2023" name="G3 (Bethesda)">
        <title>Whole genome assembly and annotation of the endangered Caribbean coral Acropora cervicornis.</title>
        <authorList>
            <person name="Selwyn J.D."/>
            <person name="Vollmer S.V."/>
        </authorList>
    </citation>
    <scope>NUCLEOTIDE SEQUENCE</scope>
    <source>
        <strain evidence="2">K2</strain>
    </source>
</reference>